<dbReference type="OrthoDB" id="623918at2759"/>
<keyword evidence="4" id="KW-0804">Transcription</keyword>
<feature type="region of interest" description="Disordered" evidence="6">
    <location>
        <begin position="239"/>
        <end position="259"/>
    </location>
</feature>
<comment type="subcellular location">
    <subcellularLocation>
        <location evidence="1">Nucleus</location>
    </subcellularLocation>
</comment>
<dbReference type="InterPro" id="IPR003340">
    <property type="entry name" value="B3_DNA-bd"/>
</dbReference>
<dbReference type="SUPFAM" id="SSF101936">
    <property type="entry name" value="DNA-binding pseudobarrel domain"/>
    <property type="match status" value="2"/>
</dbReference>
<evidence type="ECO:0000256" key="6">
    <source>
        <dbReference type="SAM" id="MobiDB-lite"/>
    </source>
</evidence>
<feature type="domain" description="TF-B3" evidence="7">
    <location>
        <begin position="300"/>
        <end position="394"/>
    </location>
</feature>
<keyword evidence="2" id="KW-0805">Transcription regulation</keyword>
<dbReference type="Proteomes" id="UP000811246">
    <property type="component" value="Chromosome 5"/>
</dbReference>
<dbReference type="InterPro" id="IPR050655">
    <property type="entry name" value="Plant_B3_domain"/>
</dbReference>
<reference evidence="8" key="1">
    <citation type="submission" date="2020-12" db="EMBL/GenBank/DDBJ databases">
        <title>WGS assembly of Carya illinoinensis cv. Pawnee.</title>
        <authorList>
            <person name="Platts A."/>
            <person name="Shu S."/>
            <person name="Wright S."/>
            <person name="Barry K."/>
            <person name="Edger P."/>
            <person name="Pires J.C."/>
            <person name="Schmutz J."/>
        </authorList>
    </citation>
    <scope>NUCLEOTIDE SEQUENCE</scope>
    <source>
        <tissue evidence="8">Leaf</tissue>
    </source>
</reference>
<keyword evidence="5" id="KW-0539">Nucleus</keyword>
<keyword evidence="10" id="KW-1185">Reference proteome</keyword>
<evidence type="ECO:0000313" key="10">
    <source>
        <dbReference type="Proteomes" id="UP000811609"/>
    </source>
</evidence>
<dbReference type="GO" id="GO:0003677">
    <property type="term" value="F:DNA binding"/>
    <property type="evidence" value="ECO:0007669"/>
    <property type="project" value="UniProtKB-KW"/>
</dbReference>
<evidence type="ECO:0000256" key="2">
    <source>
        <dbReference type="ARBA" id="ARBA00023015"/>
    </source>
</evidence>
<evidence type="ECO:0000313" key="9">
    <source>
        <dbReference type="EMBL" id="KAG6711516.1"/>
    </source>
</evidence>
<dbReference type="GO" id="GO:0005634">
    <property type="term" value="C:nucleus"/>
    <property type="evidence" value="ECO:0007669"/>
    <property type="project" value="UniProtKB-SubCell"/>
</dbReference>
<dbReference type="EMBL" id="CM031829">
    <property type="protein sequence ID" value="KAG6711516.1"/>
    <property type="molecule type" value="Genomic_DNA"/>
</dbReference>
<evidence type="ECO:0000256" key="5">
    <source>
        <dbReference type="ARBA" id="ARBA00023242"/>
    </source>
</evidence>
<dbReference type="SMART" id="SM01019">
    <property type="entry name" value="B3"/>
    <property type="match status" value="2"/>
</dbReference>
<dbReference type="Proteomes" id="UP000811609">
    <property type="component" value="Chromosome 5"/>
</dbReference>
<evidence type="ECO:0000256" key="4">
    <source>
        <dbReference type="ARBA" id="ARBA00023163"/>
    </source>
</evidence>
<protein>
    <recommendedName>
        <fullName evidence="7">TF-B3 domain-containing protein</fullName>
    </recommendedName>
</protein>
<dbReference type="PROSITE" id="PS50863">
    <property type="entry name" value="B3"/>
    <property type="match status" value="2"/>
</dbReference>
<name>A0A8T1QEZ1_CARIL</name>
<keyword evidence="3" id="KW-0238">DNA-binding</keyword>
<dbReference type="AlphaFoldDB" id="A0A8T1QEZ1"/>
<evidence type="ECO:0000256" key="3">
    <source>
        <dbReference type="ARBA" id="ARBA00023125"/>
    </source>
</evidence>
<evidence type="ECO:0000313" key="8">
    <source>
        <dbReference type="EMBL" id="KAG6653190.1"/>
    </source>
</evidence>
<dbReference type="PANTHER" id="PTHR31920">
    <property type="entry name" value="B3 DOMAIN-CONTAINING"/>
    <property type="match status" value="1"/>
</dbReference>
<evidence type="ECO:0000259" key="7">
    <source>
        <dbReference type="PROSITE" id="PS50863"/>
    </source>
</evidence>
<gene>
    <name evidence="8" type="ORF">CIPAW_05G058400</name>
    <name evidence="9" type="ORF">I3842_05G058400</name>
</gene>
<dbReference type="InterPro" id="IPR015300">
    <property type="entry name" value="DNA-bd_pseudobarrel_sf"/>
</dbReference>
<comment type="caution">
    <text evidence="8">The sequence shown here is derived from an EMBL/GenBank/DDBJ whole genome shotgun (WGS) entry which is preliminary data.</text>
</comment>
<dbReference type="Gene3D" id="2.40.330.10">
    <property type="entry name" value="DNA-binding pseudobarrel domain"/>
    <property type="match status" value="2"/>
</dbReference>
<dbReference type="PANTHER" id="PTHR31920:SF37">
    <property type="entry name" value="B3 DOMAIN-CONTAINING TRANSCRIPTION FACTOR VRN1"/>
    <property type="match status" value="1"/>
</dbReference>
<feature type="domain" description="TF-B3" evidence="7">
    <location>
        <begin position="5"/>
        <end position="98"/>
    </location>
</feature>
<organism evidence="8 10">
    <name type="scientific">Carya illinoinensis</name>
    <name type="common">Pecan</name>
    <dbReference type="NCBI Taxonomy" id="32201"/>
    <lineage>
        <taxon>Eukaryota</taxon>
        <taxon>Viridiplantae</taxon>
        <taxon>Streptophyta</taxon>
        <taxon>Embryophyta</taxon>
        <taxon>Tracheophyta</taxon>
        <taxon>Spermatophyta</taxon>
        <taxon>Magnoliopsida</taxon>
        <taxon>eudicotyledons</taxon>
        <taxon>Gunneridae</taxon>
        <taxon>Pentapetalae</taxon>
        <taxon>rosids</taxon>
        <taxon>fabids</taxon>
        <taxon>Fagales</taxon>
        <taxon>Juglandaceae</taxon>
        <taxon>Carya</taxon>
    </lineage>
</organism>
<dbReference type="CDD" id="cd10017">
    <property type="entry name" value="B3_DNA"/>
    <property type="match status" value="2"/>
</dbReference>
<accession>A0A8T1QEZ1</accession>
<dbReference type="Pfam" id="PF02362">
    <property type="entry name" value="B3"/>
    <property type="match status" value="2"/>
</dbReference>
<evidence type="ECO:0000256" key="1">
    <source>
        <dbReference type="ARBA" id="ARBA00004123"/>
    </source>
</evidence>
<dbReference type="EMBL" id="CM031813">
    <property type="protein sequence ID" value="KAG6653190.1"/>
    <property type="molecule type" value="Genomic_DNA"/>
</dbReference>
<reference evidence="9" key="2">
    <citation type="submission" date="2021-01" db="EMBL/GenBank/DDBJ databases">
        <authorList>
            <person name="Lovell J.T."/>
            <person name="Bentley N."/>
            <person name="Bhattarai G."/>
            <person name="Jenkins J.W."/>
            <person name="Sreedasyam A."/>
            <person name="Alarcon Y."/>
            <person name="Bock C."/>
            <person name="Boston L."/>
            <person name="Carlson J."/>
            <person name="Cervantes K."/>
            <person name="Clermont K."/>
            <person name="Krom N."/>
            <person name="Kubenka K."/>
            <person name="Mamidi S."/>
            <person name="Mattison C."/>
            <person name="Monteros M."/>
            <person name="Pisani C."/>
            <person name="Plott C."/>
            <person name="Rajasekar S."/>
            <person name="Rhein H.S."/>
            <person name="Rohla C."/>
            <person name="Song M."/>
            <person name="Hilaire R.S."/>
            <person name="Shu S."/>
            <person name="Wells L."/>
            <person name="Wang X."/>
            <person name="Webber J."/>
            <person name="Heerema R.J."/>
            <person name="Klein P."/>
            <person name="Conner P."/>
            <person name="Grauke L."/>
            <person name="Grimwood J."/>
            <person name="Schmutz J."/>
            <person name="Randall J.J."/>
        </authorList>
    </citation>
    <scope>NUCLEOTIDE SEQUENCE</scope>
    <source>
        <tissue evidence="9">Leaf</tissue>
    </source>
</reference>
<sequence length="417" mass="47937">MPRPYFQKLILSSTIRAEELRIPENFSNKFRGELSTVATITVLDGRIWRVGLKKIGNSVWFHNGWQEFVEHYYIRVGYFLIFRYEGNSGFFVHIFNLTTSEINYQPNAFSSIQGLNYRNQYNVFEEMEDDDSAEIMGSALPCLAGGHMKNKLLDECGEQMEPSYNPPSLQNLFNGSQLKNCLNQAGDRNRHVSKGVNKSPAEIQATREMRINFNTSELNKSLDEVKLRSLDQVTLRIKKTMRKKQKPDPDEQVSSAHHEDAGMQLRFYESSSARKRTVTVEERERAINAAKVFEPTNPFCRVVLRPSYMYRGCILYLPSCFAKHLSGVSEFIKLQSPDGRQWPVRCLYRGGRAKLSLGWYEFSQENNLGEGDVCVFELLKMRDAVLKVTIFRVLEDTGLVVNRPSQLNVGPTKLIRI</sequence>
<proteinExistence type="predicted"/>